<gene>
    <name evidence="3" type="ORF">HGP29_17905</name>
</gene>
<dbReference type="Proteomes" id="UP000585050">
    <property type="component" value="Unassembled WGS sequence"/>
</dbReference>
<dbReference type="Gene3D" id="3.40.50.2000">
    <property type="entry name" value="Glycogen Phosphorylase B"/>
    <property type="match status" value="2"/>
</dbReference>
<keyword evidence="3" id="KW-0808">Transferase</keyword>
<evidence type="ECO:0000259" key="1">
    <source>
        <dbReference type="Pfam" id="PF00534"/>
    </source>
</evidence>
<evidence type="ECO:0000313" key="3">
    <source>
        <dbReference type="EMBL" id="NLR93093.1"/>
    </source>
</evidence>
<keyword evidence="4" id="KW-1185">Reference proteome</keyword>
<evidence type="ECO:0000313" key="4">
    <source>
        <dbReference type="Proteomes" id="UP000585050"/>
    </source>
</evidence>
<comment type="caution">
    <text evidence="3">The sequence shown here is derived from an EMBL/GenBank/DDBJ whole genome shotgun (WGS) entry which is preliminary data.</text>
</comment>
<dbReference type="InterPro" id="IPR028098">
    <property type="entry name" value="Glyco_trans_4-like_N"/>
</dbReference>
<dbReference type="RefSeq" id="WP_168883800.1">
    <property type="nucleotide sequence ID" value="NZ_JABAIL010000005.1"/>
</dbReference>
<proteinExistence type="predicted"/>
<feature type="domain" description="Glycosyltransferase subfamily 4-like N-terminal" evidence="2">
    <location>
        <begin position="13"/>
        <end position="172"/>
    </location>
</feature>
<dbReference type="EMBL" id="JABAIL010000005">
    <property type="protein sequence ID" value="NLR93093.1"/>
    <property type="molecule type" value="Genomic_DNA"/>
</dbReference>
<dbReference type="SUPFAM" id="SSF53756">
    <property type="entry name" value="UDP-Glycosyltransferase/glycogen phosphorylase"/>
    <property type="match status" value="1"/>
</dbReference>
<protein>
    <submittedName>
        <fullName evidence="3">Glycosyltransferase family 4 protein</fullName>
    </submittedName>
</protein>
<reference evidence="3 4" key="1">
    <citation type="submission" date="2020-04" db="EMBL/GenBank/DDBJ databases">
        <title>Flammeovirga sp. SR4, a novel species isolated from seawater.</title>
        <authorList>
            <person name="Wang X."/>
        </authorList>
    </citation>
    <scope>NUCLEOTIDE SEQUENCE [LARGE SCALE GENOMIC DNA]</scope>
    <source>
        <strain evidence="3 4">SR4</strain>
    </source>
</reference>
<sequence>MKKRILHIANIAGGIETYISTIINSADSDKFEFLIINGTSSKKKIYNSKGQEILQYTINIEREIKPIIDLITLFQLLKLVLKLKPDIIHCHSAKSGILGRIIGVLFNIKTFYTPHAYSFLSSQSRLKKKFFILLEKFFTYFPATTLACSSSEGSLAINILNAKESKVKIWSNSLAPITNNDIQEVLIDDIHIDKDIIITSVGRPSFQKNTIKLVQIIKEIILENPNKSIKLLLIGVGHHSPDADRVNNFILENQLSKKIKLIKWMDRKNINYLLKNSFIYISTSRYEGLPYSLLEALRLSIPIIATDVMGNNDCVINNKTGFLVNDNEEFVTKINKLLNNNKIYEEFKSNSLAFFDNKFNLDKNIDKLEYIYDQSFSK</sequence>
<dbReference type="PANTHER" id="PTHR45947:SF3">
    <property type="entry name" value="SULFOQUINOVOSYL TRANSFERASE SQD2"/>
    <property type="match status" value="1"/>
</dbReference>
<dbReference type="InterPro" id="IPR050194">
    <property type="entry name" value="Glycosyltransferase_grp1"/>
</dbReference>
<dbReference type="AlphaFoldDB" id="A0A7X8XXE4"/>
<dbReference type="InterPro" id="IPR001296">
    <property type="entry name" value="Glyco_trans_1"/>
</dbReference>
<dbReference type="Pfam" id="PF00534">
    <property type="entry name" value="Glycos_transf_1"/>
    <property type="match status" value="1"/>
</dbReference>
<accession>A0A7X8XXE4</accession>
<dbReference type="GO" id="GO:0016757">
    <property type="term" value="F:glycosyltransferase activity"/>
    <property type="evidence" value="ECO:0007669"/>
    <property type="project" value="InterPro"/>
</dbReference>
<name>A0A7X8XXE4_9BACT</name>
<dbReference type="Pfam" id="PF13439">
    <property type="entry name" value="Glyco_transf_4"/>
    <property type="match status" value="1"/>
</dbReference>
<feature type="domain" description="Glycosyl transferase family 1" evidence="1">
    <location>
        <begin position="193"/>
        <end position="351"/>
    </location>
</feature>
<evidence type="ECO:0000259" key="2">
    <source>
        <dbReference type="Pfam" id="PF13439"/>
    </source>
</evidence>
<dbReference type="PANTHER" id="PTHR45947">
    <property type="entry name" value="SULFOQUINOVOSYL TRANSFERASE SQD2"/>
    <property type="match status" value="1"/>
</dbReference>
<organism evidence="3 4">
    <name type="scientific">Flammeovirga agarivorans</name>
    <dbReference type="NCBI Taxonomy" id="2726742"/>
    <lineage>
        <taxon>Bacteria</taxon>
        <taxon>Pseudomonadati</taxon>
        <taxon>Bacteroidota</taxon>
        <taxon>Cytophagia</taxon>
        <taxon>Cytophagales</taxon>
        <taxon>Flammeovirgaceae</taxon>
        <taxon>Flammeovirga</taxon>
    </lineage>
</organism>